<accession>A0ABQ7G5U2</accession>
<protein>
    <submittedName>
        <fullName evidence="2">Uncharacterized protein</fullName>
    </submittedName>
</protein>
<sequence>MGTHFTYKPLGEPPITELRPSSASAVIRAKSRASQLIQRYAGSHWQQAQRTKWLIDVVMHIDRDYREYILEQEATINNQQQQIQELQATYAENTNNNHAQIEHLEDLIRQQQSQLRDNADTIFNIQTRLKETEQALSYADQVATNAAQELAALHQSVAALTEHDVRACKRLSNRAHEMKEALRKSQSNVRHSTEAARRHNLEVAAMMRLKDEQLAQDKNNMSNQYMSQIAAIHQVERATARLDLTKMKMELDAYKEPFMYQHGSACPTSNPQLAKTLGKKPALTRIRRA</sequence>
<keyword evidence="3" id="KW-1185">Reference proteome</keyword>
<evidence type="ECO:0000256" key="1">
    <source>
        <dbReference type="SAM" id="Coils"/>
    </source>
</evidence>
<gene>
    <name evidence="2" type="ORF">DUNSADRAFT_15202</name>
</gene>
<evidence type="ECO:0000313" key="2">
    <source>
        <dbReference type="EMBL" id="KAF5829982.1"/>
    </source>
</evidence>
<proteinExistence type="predicted"/>
<comment type="caution">
    <text evidence="2">The sequence shown here is derived from an EMBL/GenBank/DDBJ whole genome shotgun (WGS) entry which is preliminary data.</text>
</comment>
<feature type="coiled-coil region" evidence="1">
    <location>
        <begin position="69"/>
        <end position="96"/>
    </location>
</feature>
<name>A0ABQ7G5U2_DUNSA</name>
<keyword evidence="1" id="KW-0175">Coiled coil</keyword>
<reference evidence="2" key="1">
    <citation type="submission" date="2017-08" db="EMBL/GenBank/DDBJ databases">
        <authorList>
            <person name="Polle J.E."/>
            <person name="Barry K."/>
            <person name="Cushman J."/>
            <person name="Schmutz J."/>
            <person name="Tran D."/>
            <person name="Hathwaick L.T."/>
            <person name="Yim W.C."/>
            <person name="Jenkins J."/>
            <person name="Mckie-Krisberg Z.M."/>
            <person name="Prochnik S."/>
            <person name="Lindquist E."/>
            <person name="Dockter R.B."/>
            <person name="Adam C."/>
            <person name="Molina H."/>
            <person name="Bunkerborg J."/>
            <person name="Jin E."/>
            <person name="Buchheim M."/>
            <person name="Magnuson J."/>
        </authorList>
    </citation>
    <scope>NUCLEOTIDE SEQUENCE</scope>
    <source>
        <strain evidence="2">CCAP 19/18</strain>
    </source>
</reference>
<evidence type="ECO:0000313" key="3">
    <source>
        <dbReference type="Proteomes" id="UP000815325"/>
    </source>
</evidence>
<organism evidence="2 3">
    <name type="scientific">Dunaliella salina</name>
    <name type="common">Green alga</name>
    <name type="synonym">Protococcus salinus</name>
    <dbReference type="NCBI Taxonomy" id="3046"/>
    <lineage>
        <taxon>Eukaryota</taxon>
        <taxon>Viridiplantae</taxon>
        <taxon>Chlorophyta</taxon>
        <taxon>core chlorophytes</taxon>
        <taxon>Chlorophyceae</taxon>
        <taxon>CS clade</taxon>
        <taxon>Chlamydomonadales</taxon>
        <taxon>Dunaliellaceae</taxon>
        <taxon>Dunaliella</taxon>
    </lineage>
</organism>
<dbReference type="Proteomes" id="UP000815325">
    <property type="component" value="Unassembled WGS sequence"/>
</dbReference>
<dbReference type="EMBL" id="MU070093">
    <property type="protein sequence ID" value="KAF5829982.1"/>
    <property type="molecule type" value="Genomic_DNA"/>
</dbReference>